<evidence type="ECO:0000313" key="2">
    <source>
        <dbReference type="EMBL" id="EFV12014.1"/>
    </source>
</evidence>
<dbReference type="InterPro" id="IPR010982">
    <property type="entry name" value="Lambda_DNA-bd_dom_sf"/>
</dbReference>
<proteinExistence type="predicted"/>
<dbReference type="HOGENOM" id="CLU_057862_2_0_11"/>
<accession>E5XUG0</accession>
<dbReference type="GO" id="GO:0003677">
    <property type="term" value="F:DNA binding"/>
    <property type="evidence" value="ECO:0007669"/>
    <property type="project" value="InterPro"/>
</dbReference>
<dbReference type="eggNOG" id="COG1396">
    <property type="taxonomic scope" value="Bacteria"/>
</dbReference>
<dbReference type="InterPro" id="IPR001387">
    <property type="entry name" value="Cro/C1-type_HTH"/>
</dbReference>
<sequence>MGETRRKALAEFLRSRRDRLSPEAVGIPRAGRRRAPGLRREEVAALAGVGLTWYTWLEQGRAINASAQVLAAVADALRLESHERDHLLRLAGLSPGKARDERAQTVTEAHRLLLERILPYPACVVDDKLDLLAYNRTYRRLYGDLGAIPERDRNCLMLIVCDPGWRAGFADHPEALHSYVSRFRGAMADHMDDPSWTGMVEQLRALSPQFAESWRRHDIQAPEDRRWRLHCPYVGCVELDSTSFTHAVAPKSRMVTLTPSDEPTRAALARLDAMFASEPTTTVRSDALANGSPGG</sequence>
<keyword evidence="3" id="KW-1185">Reference proteome</keyword>
<dbReference type="STRING" id="679197.HMPREF9336_03132"/>
<organism evidence="2 3">
    <name type="scientific">Segniliparus rugosus (strain ATCC BAA-974 / DSM 45345 / CCUG 50838 / CIP 108380 / JCM 13579 / CDC 945)</name>
    <dbReference type="NCBI Taxonomy" id="679197"/>
    <lineage>
        <taxon>Bacteria</taxon>
        <taxon>Bacillati</taxon>
        <taxon>Actinomycetota</taxon>
        <taxon>Actinomycetes</taxon>
        <taxon>Mycobacteriales</taxon>
        <taxon>Segniliparaceae</taxon>
        <taxon>Segniliparus</taxon>
    </lineage>
</organism>
<name>E5XUG0_SEGRC</name>
<dbReference type="Gene3D" id="1.10.260.40">
    <property type="entry name" value="lambda repressor-like DNA-binding domains"/>
    <property type="match status" value="1"/>
</dbReference>
<dbReference type="Pfam" id="PF17765">
    <property type="entry name" value="MLTR_LBD"/>
    <property type="match status" value="1"/>
</dbReference>
<reference evidence="2 3" key="1">
    <citation type="journal article" date="2011" name="Stand. Genomic Sci.">
        <title>High quality draft genome sequence of Segniliparus rugosus CDC 945(T)= (ATCC BAA-974(T)).</title>
        <authorList>
            <person name="Earl A.M."/>
            <person name="Desjardins C.A."/>
            <person name="Fitzgerald M.G."/>
            <person name="Arachchi H.M."/>
            <person name="Zeng Q."/>
            <person name="Mehta T."/>
            <person name="Griggs A."/>
            <person name="Birren B.W."/>
            <person name="Toney N.C."/>
            <person name="Carr J."/>
            <person name="Posey J."/>
            <person name="Butler W.R."/>
        </authorList>
    </citation>
    <scope>NUCLEOTIDE SEQUENCE [LARGE SCALE GENOMIC DNA]</scope>
    <source>
        <strain evidence="3">ATCC BAA-974 / DSM 45345 / CCUG 50838 / CIP 108380 / JCM 13579 / CDC 945</strain>
    </source>
</reference>
<dbReference type="OrthoDB" id="3608749at2"/>
<dbReference type="Proteomes" id="UP000004816">
    <property type="component" value="Unassembled WGS sequence"/>
</dbReference>
<feature type="domain" description="HTH cro/C1-type" evidence="1">
    <location>
        <begin position="12"/>
        <end position="84"/>
    </location>
</feature>
<dbReference type="Gene3D" id="3.30.450.180">
    <property type="match status" value="1"/>
</dbReference>
<evidence type="ECO:0000313" key="3">
    <source>
        <dbReference type="Proteomes" id="UP000004816"/>
    </source>
</evidence>
<dbReference type="AlphaFoldDB" id="E5XUG0"/>
<dbReference type="PANTHER" id="PTHR35010:SF2">
    <property type="entry name" value="BLL4672 PROTEIN"/>
    <property type="match status" value="1"/>
</dbReference>
<dbReference type="InterPro" id="IPR041413">
    <property type="entry name" value="MLTR_LBD"/>
</dbReference>
<comment type="caution">
    <text evidence="2">The sequence shown here is derived from an EMBL/GenBank/DDBJ whole genome shotgun (WGS) entry which is preliminary data.</text>
</comment>
<evidence type="ECO:0000259" key="1">
    <source>
        <dbReference type="SMART" id="SM00530"/>
    </source>
</evidence>
<protein>
    <recommendedName>
        <fullName evidence="1">HTH cro/C1-type domain-containing protein</fullName>
    </recommendedName>
</protein>
<dbReference type="PANTHER" id="PTHR35010">
    <property type="entry name" value="BLL4672 PROTEIN-RELATED"/>
    <property type="match status" value="1"/>
</dbReference>
<dbReference type="Pfam" id="PF13560">
    <property type="entry name" value="HTH_31"/>
    <property type="match status" value="1"/>
</dbReference>
<dbReference type="CDD" id="cd00093">
    <property type="entry name" value="HTH_XRE"/>
    <property type="match status" value="1"/>
</dbReference>
<dbReference type="RefSeq" id="WP_007471907.1">
    <property type="nucleotide sequence ID" value="NZ_KI391953.1"/>
</dbReference>
<gene>
    <name evidence="2" type="ORF">HMPREF9336_03132</name>
</gene>
<dbReference type="EMBL" id="ACZI02000001">
    <property type="protein sequence ID" value="EFV12014.1"/>
    <property type="molecule type" value="Genomic_DNA"/>
</dbReference>
<dbReference type="SUPFAM" id="SSF47413">
    <property type="entry name" value="lambda repressor-like DNA-binding domains"/>
    <property type="match status" value="1"/>
</dbReference>
<dbReference type="SMART" id="SM00530">
    <property type="entry name" value="HTH_XRE"/>
    <property type="match status" value="1"/>
</dbReference>